<protein>
    <submittedName>
        <fullName evidence="2">DNA-binding MarR family transcriptional regulator</fullName>
    </submittedName>
</protein>
<sequence length="83" mass="9170">MRKMPELEFSVIRDTLELTDAHLSKNLRVLSEVGLVTVRKERSPSRTDSRRLTWVALTDEGRSALEAHLAALAEIAEGNPGSA</sequence>
<dbReference type="GO" id="GO:0003677">
    <property type="term" value="F:DNA binding"/>
    <property type="evidence" value="ECO:0007669"/>
    <property type="project" value="UniProtKB-KW"/>
</dbReference>
<reference evidence="2 3" key="1">
    <citation type="submission" date="2020-10" db="EMBL/GenBank/DDBJ databases">
        <title>Sequencing the genomes of 1000 actinobacteria strains.</title>
        <authorList>
            <person name="Klenk H.-P."/>
        </authorList>
    </citation>
    <scope>NUCLEOTIDE SEQUENCE [LARGE SCALE GENOMIC DNA]</scope>
    <source>
        <strain evidence="2 3">DSM 15474</strain>
    </source>
</reference>
<keyword evidence="3" id="KW-1185">Reference proteome</keyword>
<dbReference type="InterPro" id="IPR036390">
    <property type="entry name" value="WH_DNA-bd_sf"/>
</dbReference>
<name>A0ABR9J3W8_9MICC</name>
<dbReference type="SUPFAM" id="SSF46785">
    <property type="entry name" value="Winged helix' DNA-binding domain"/>
    <property type="match status" value="1"/>
</dbReference>
<dbReference type="Pfam" id="PF13601">
    <property type="entry name" value="HTH_34"/>
    <property type="match status" value="1"/>
</dbReference>
<comment type="caution">
    <text evidence="2">The sequence shown here is derived from an EMBL/GenBank/DDBJ whole genome shotgun (WGS) entry which is preliminary data.</text>
</comment>
<keyword evidence="2" id="KW-0238">DNA-binding</keyword>
<dbReference type="InterPro" id="IPR036388">
    <property type="entry name" value="WH-like_DNA-bd_sf"/>
</dbReference>
<feature type="domain" description="Winged helix DNA-binding" evidence="1">
    <location>
        <begin position="5"/>
        <end position="75"/>
    </location>
</feature>
<gene>
    <name evidence="2" type="ORF">H4W26_000446</name>
</gene>
<proteinExistence type="predicted"/>
<accession>A0ABR9J3W8</accession>
<dbReference type="InterPro" id="IPR027395">
    <property type="entry name" value="WH_DNA-bd_dom"/>
</dbReference>
<dbReference type="Proteomes" id="UP000636579">
    <property type="component" value="Unassembled WGS sequence"/>
</dbReference>
<evidence type="ECO:0000313" key="2">
    <source>
        <dbReference type="EMBL" id="MBE1513691.1"/>
    </source>
</evidence>
<evidence type="ECO:0000259" key="1">
    <source>
        <dbReference type="Pfam" id="PF13601"/>
    </source>
</evidence>
<organism evidence="2 3">
    <name type="scientific">Nesterenkonia halotolerans</name>
    <dbReference type="NCBI Taxonomy" id="225325"/>
    <lineage>
        <taxon>Bacteria</taxon>
        <taxon>Bacillati</taxon>
        <taxon>Actinomycetota</taxon>
        <taxon>Actinomycetes</taxon>
        <taxon>Micrococcales</taxon>
        <taxon>Micrococcaceae</taxon>
        <taxon>Nesterenkonia</taxon>
    </lineage>
</organism>
<dbReference type="Gene3D" id="1.10.10.10">
    <property type="entry name" value="Winged helix-like DNA-binding domain superfamily/Winged helix DNA-binding domain"/>
    <property type="match status" value="1"/>
</dbReference>
<dbReference type="EMBL" id="JADBEE010000001">
    <property type="protein sequence ID" value="MBE1513691.1"/>
    <property type="molecule type" value="Genomic_DNA"/>
</dbReference>
<evidence type="ECO:0000313" key="3">
    <source>
        <dbReference type="Proteomes" id="UP000636579"/>
    </source>
</evidence>